<keyword evidence="10" id="KW-0418">Kinase</keyword>
<evidence type="ECO:0000256" key="2">
    <source>
        <dbReference type="ARBA" id="ARBA00004429"/>
    </source>
</evidence>
<dbReference type="RefSeq" id="WP_279523735.1">
    <property type="nucleotide sequence ID" value="NZ_JARVII010000003.1"/>
</dbReference>
<comment type="caution">
    <text evidence="19">The sequence shown here is derived from an EMBL/GenBank/DDBJ whole genome shotgun (WGS) entry which is preliminary data.</text>
</comment>
<dbReference type="PRINTS" id="PR00344">
    <property type="entry name" value="BCTRLSENSOR"/>
</dbReference>
<dbReference type="PANTHER" id="PTHR44936:SF5">
    <property type="entry name" value="SENSOR HISTIDINE KINASE ENVZ"/>
    <property type="match status" value="1"/>
</dbReference>
<evidence type="ECO:0000256" key="10">
    <source>
        <dbReference type="ARBA" id="ARBA00022777"/>
    </source>
</evidence>
<dbReference type="SMART" id="SM00388">
    <property type="entry name" value="HisKA"/>
    <property type="match status" value="1"/>
</dbReference>
<dbReference type="Pfam" id="PF02518">
    <property type="entry name" value="HATPase_c"/>
    <property type="match status" value="1"/>
</dbReference>
<dbReference type="InterPro" id="IPR003594">
    <property type="entry name" value="HATPase_dom"/>
</dbReference>
<dbReference type="InterPro" id="IPR038421">
    <property type="entry name" value="RisS_PPD_sf"/>
</dbReference>
<accession>A0AAW6REG6</accession>
<dbReference type="SUPFAM" id="SSF55874">
    <property type="entry name" value="ATPase domain of HSP90 chaperone/DNA topoisomerase II/histidine kinase"/>
    <property type="match status" value="1"/>
</dbReference>
<evidence type="ECO:0000256" key="8">
    <source>
        <dbReference type="ARBA" id="ARBA00022692"/>
    </source>
</evidence>
<evidence type="ECO:0000256" key="5">
    <source>
        <dbReference type="ARBA" id="ARBA00022519"/>
    </source>
</evidence>
<name>A0AAW6REG6_9BURK</name>
<dbReference type="Pfam" id="PF00672">
    <property type="entry name" value="HAMP"/>
    <property type="match status" value="1"/>
</dbReference>
<evidence type="ECO:0000256" key="15">
    <source>
        <dbReference type="SAM" id="MobiDB-lite"/>
    </source>
</evidence>
<dbReference type="EC" id="2.7.13.3" evidence="3"/>
<evidence type="ECO:0000256" key="1">
    <source>
        <dbReference type="ARBA" id="ARBA00000085"/>
    </source>
</evidence>
<evidence type="ECO:0000256" key="11">
    <source>
        <dbReference type="ARBA" id="ARBA00022840"/>
    </source>
</evidence>
<dbReference type="SMART" id="SM00387">
    <property type="entry name" value="HATPase_c"/>
    <property type="match status" value="1"/>
</dbReference>
<dbReference type="Gene3D" id="1.10.287.130">
    <property type="match status" value="1"/>
</dbReference>
<dbReference type="EMBL" id="JARVII010000003">
    <property type="protein sequence ID" value="MDG9698580.1"/>
    <property type="molecule type" value="Genomic_DNA"/>
</dbReference>
<reference evidence="19 20" key="1">
    <citation type="submission" date="2023-04" db="EMBL/GenBank/DDBJ databases">
        <title>Ottowia paracancer sp. nov., isolated from human stomach.</title>
        <authorList>
            <person name="Song Y."/>
        </authorList>
    </citation>
    <scope>NUCLEOTIDE SEQUENCE [LARGE SCALE GENOMIC DNA]</scope>
    <source>
        <strain evidence="19 20">10c7w1</strain>
    </source>
</reference>
<dbReference type="GO" id="GO:0000155">
    <property type="term" value="F:phosphorelay sensor kinase activity"/>
    <property type="evidence" value="ECO:0007669"/>
    <property type="project" value="InterPro"/>
</dbReference>
<keyword evidence="13" id="KW-0902">Two-component regulatory system</keyword>
<keyword evidence="20" id="KW-1185">Reference proteome</keyword>
<dbReference type="InterPro" id="IPR004358">
    <property type="entry name" value="Sig_transdc_His_kin-like_C"/>
</dbReference>
<keyword evidence="5" id="KW-0997">Cell inner membrane</keyword>
<keyword evidence="14 16" id="KW-0472">Membrane</keyword>
<dbReference type="Pfam" id="PF00512">
    <property type="entry name" value="HisKA"/>
    <property type="match status" value="1"/>
</dbReference>
<dbReference type="AlphaFoldDB" id="A0AAW6REG6"/>
<evidence type="ECO:0000313" key="20">
    <source>
        <dbReference type="Proteomes" id="UP001237156"/>
    </source>
</evidence>
<keyword evidence="6" id="KW-0597">Phosphoprotein</keyword>
<dbReference type="InterPro" id="IPR003661">
    <property type="entry name" value="HisK_dim/P_dom"/>
</dbReference>
<keyword evidence="8 16" id="KW-0812">Transmembrane</keyword>
<keyword evidence="4" id="KW-1003">Cell membrane</keyword>
<evidence type="ECO:0000256" key="4">
    <source>
        <dbReference type="ARBA" id="ARBA00022475"/>
    </source>
</evidence>
<evidence type="ECO:0000256" key="12">
    <source>
        <dbReference type="ARBA" id="ARBA00022989"/>
    </source>
</evidence>
<feature type="region of interest" description="Disordered" evidence="15">
    <location>
        <begin position="464"/>
        <end position="486"/>
    </location>
</feature>
<feature type="transmembrane region" description="Helical" evidence="16">
    <location>
        <begin position="31"/>
        <end position="51"/>
    </location>
</feature>
<dbReference type="InterPro" id="IPR036890">
    <property type="entry name" value="HATPase_C_sf"/>
</dbReference>
<dbReference type="Pfam" id="PF16524">
    <property type="entry name" value="RisS_PPD"/>
    <property type="match status" value="1"/>
</dbReference>
<evidence type="ECO:0000259" key="17">
    <source>
        <dbReference type="PROSITE" id="PS50109"/>
    </source>
</evidence>
<feature type="compositionally biased region" description="Polar residues" evidence="15">
    <location>
        <begin position="464"/>
        <end position="474"/>
    </location>
</feature>
<evidence type="ECO:0000256" key="6">
    <source>
        <dbReference type="ARBA" id="ARBA00022553"/>
    </source>
</evidence>
<keyword evidence="7" id="KW-0808">Transferase</keyword>
<dbReference type="CDD" id="cd00082">
    <property type="entry name" value="HisKA"/>
    <property type="match status" value="1"/>
</dbReference>
<proteinExistence type="predicted"/>
<evidence type="ECO:0000259" key="18">
    <source>
        <dbReference type="PROSITE" id="PS50885"/>
    </source>
</evidence>
<evidence type="ECO:0000256" key="7">
    <source>
        <dbReference type="ARBA" id="ARBA00022679"/>
    </source>
</evidence>
<sequence>MPLEGLPPSASSPQKSPARRKRRRSGTGLSLFWRTFFLLALMLLGSALAWYQLFRTLEHEPRAIQSARQVASLVNLSRAALIHSDAIARISLIKTLAEQEKVRIAPHEPDDRFTLFDNSPLEQRISEELVARLGPGTLVASRVNDEPGLWVGFSIEGDSYWLLMDRSRVSAVLGGGAWLLWIVGLCATSLVGAALLARLINRPLKDLAVAAASVRSGDYVGHRLEENVASREVREVNVGFNRMADQLSQIELDRARMLAGISHDLRTPLARLRLETEMSVPDEQAREHMAADIAQVDSIINKFLDYARPEEVEMHPVSLAEVIEGCIYPFSTREDIRINATIPLDLRVMADEVELGRVFSNLIENARRYGKTPGTGITTVDISTNLHEGRVFVRVRDHGPGVSADNLPKLTRPFFRGDSARTEATGAGLGLSIVVKMVQNMGGLLRLTNSLEGTGLVATIRLQQATAQPQTGSRRNGRSRKADPQA</sequence>
<dbReference type="PROSITE" id="PS50109">
    <property type="entry name" value="HIS_KIN"/>
    <property type="match status" value="1"/>
</dbReference>
<dbReference type="CDD" id="cd06225">
    <property type="entry name" value="HAMP"/>
    <property type="match status" value="1"/>
</dbReference>
<evidence type="ECO:0000256" key="14">
    <source>
        <dbReference type="ARBA" id="ARBA00023136"/>
    </source>
</evidence>
<dbReference type="GO" id="GO:0005524">
    <property type="term" value="F:ATP binding"/>
    <property type="evidence" value="ECO:0007669"/>
    <property type="project" value="UniProtKB-KW"/>
</dbReference>
<feature type="region of interest" description="Disordered" evidence="15">
    <location>
        <begin position="1"/>
        <end position="23"/>
    </location>
</feature>
<dbReference type="PANTHER" id="PTHR44936">
    <property type="entry name" value="SENSOR PROTEIN CREC"/>
    <property type="match status" value="1"/>
</dbReference>
<dbReference type="PROSITE" id="PS50885">
    <property type="entry name" value="HAMP"/>
    <property type="match status" value="1"/>
</dbReference>
<evidence type="ECO:0000256" key="13">
    <source>
        <dbReference type="ARBA" id="ARBA00023012"/>
    </source>
</evidence>
<organism evidence="19 20">
    <name type="scientific">Ottowia cancrivicina</name>
    <dbReference type="NCBI Taxonomy" id="3040346"/>
    <lineage>
        <taxon>Bacteria</taxon>
        <taxon>Pseudomonadati</taxon>
        <taxon>Pseudomonadota</taxon>
        <taxon>Betaproteobacteria</taxon>
        <taxon>Burkholderiales</taxon>
        <taxon>Comamonadaceae</taxon>
        <taxon>Ottowia</taxon>
    </lineage>
</organism>
<dbReference type="GO" id="GO:0005886">
    <property type="term" value="C:plasma membrane"/>
    <property type="evidence" value="ECO:0007669"/>
    <property type="project" value="UniProtKB-SubCell"/>
</dbReference>
<feature type="domain" description="Histidine kinase" evidence="17">
    <location>
        <begin position="260"/>
        <end position="466"/>
    </location>
</feature>
<dbReference type="InterPro" id="IPR003660">
    <property type="entry name" value="HAMP_dom"/>
</dbReference>
<dbReference type="SUPFAM" id="SSF47384">
    <property type="entry name" value="Homodimeric domain of signal transducing histidine kinase"/>
    <property type="match status" value="1"/>
</dbReference>
<keyword evidence="9" id="KW-0547">Nucleotide-binding</keyword>
<evidence type="ECO:0000256" key="16">
    <source>
        <dbReference type="SAM" id="Phobius"/>
    </source>
</evidence>
<comment type="subcellular location">
    <subcellularLocation>
        <location evidence="2">Cell inner membrane</location>
        <topology evidence="2">Multi-pass membrane protein</topology>
    </subcellularLocation>
</comment>
<gene>
    <name evidence="19" type="ORF">QB898_02390</name>
</gene>
<dbReference type="SMART" id="SM00304">
    <property type="entry name" value="HAMP"/>
    <property type="match status" value="1"/>
</dbReference>
<evidence type="ECO:0000313" key="19">
    <source>
        <dbReference type="EMBL" id="MDG9698580.1"/>
    </source>
</evidence>
<dbReference type="InterPro" id="IPR050980">
    <property type="entry name" value="2C_sensor_his_kinase"/>
</dbReference>
<dbReference type="InterPro" id="IPR032408">
    <property type="entry name" value="RisS_PPD"/>
</dbReference>
<feature type="transmembrane region" description="Helical" evidence="16">
    <location>
        <begin position="178"/>
        <end position="197"/>
    </location>
</feature>
<keyword evidence="12 16" id="KW-1133">Transmembrane helix</keyword>
<dbReference type="InterPro" id="IPR005467">
    <property type="entry name" value="His_kinase_dom"/>
</dbReference>
<keyword evidence="11 19" id="KW-0067">ATP-binding</keyword>
<comment type="catalytic activity">
    <reaction evidence="1">
        <text>ATP + protein L-histidine = ADP + protein N-phospho-L-histidine.</text>
        <dbReference type="EC" id="2.7.13.3"/>
    </reaction>
</comment>
<protein>
    <recommendedName>
        <fullName evidence="3">histidine kinase</fullName>
        <ecNumber evidence="3">2.7.13.3</ecNumber>
    </recommendedName>
</protein>
<evidence type="ECO:0000256" key="9">
    <source>
        <dbReference type="ARBA" id="ARBA00022741"/>
    </source>
</evidence>
<feature type="domain" description="HAMP" evidence="18">
    <location>
        <begin position="198"/>
        <end position="252"/>
    </location>
</feature>
<dbReference type="InterPro" id="IPR036097">
    <property type="entry name" value="HisK_dim/P_sf"/>
</dbReference>
<dbReference type="Gene3D" id="3.30.565.10">
    <property type="entry name" value="Histidine kinase-like ATPase, C-terminal domain"/>
    <property type="match status" value="1"/>
</dbReference>
<evidence type="ECO:0000256" key="3">
    <source>
        <dbReference type="ARBA" id="ARBA00012438"/>
    </source>
</evidence>
<dbReference type="Proteomes" id="UP001237156">
    <property type="component" value="Unassembled WGS sequence"/>
</dbReference>
<dbReference type="Gene3D" id="3.30.450.300">
    <property type="entry name" value="Sensor histidine kinase RisS, periplasmic domain"/>
    <property type="match status" value="1"/>
</dbReference>
<feature type="compositionally biased region" description="Low complexity" evidence="15">
    <location>
        <begin position="7"/>
        <end position="16"/>
    </location>
</feature>